<feature type="transmembrane region" description="Helical" evidence="5">
    <location>
        <begin position="176"/>
        <end position="197"/>
    </location>
</feature>
<comment type="subcellular location">
    <subcellularLocation>
        <location evidence="1">Membrane</location>
        <topology evidence="1">Multi-pass membrane protein</topology>
    </subcellularLocation>
</comment>
<dbReference type="AlphaFoldDB" id="A0A9P9CZE9"/>
<keyword evidence="7" id="KW-1185">Reference proteome</keyword>
<dbReference type="OrthoDB" id="268400at2759"/>
<proteinExistence type="predicted"/>
<feature type="transmembrane region" description="Helical" evidence="5">
    <location>
        <begin position="426"/>
        <end position="447"/>
    </location>
</feature>
<dbReference type="GO" id="GO:0022857">
    <property type="term" value="F:transmembrane transporter activity"/>
    <property type="evidence" value="ECO:0007669"/>
    <property type="project" value="InterPro"/>
</dbReference>
<evidence type="ECO:0000256" key="1">
    <source>
        <dbReference type="ARBA" id="ARBA00004141"/>
    </source>
</evidence>
<feature type="transmembrane region" description="Helical" evidence="5">
    <location>
        <begin position="398"/>
        <end position="420"/>
    </location>
</feature>
<dbReference type="PANTHER" id="PTHR23502:SF47">
    <property type="entry name" value="MAJOR FACILITATOR SUPERFAMILY (MFS) PROFILE DOMAIN-CONTAINING PROTEIN-RELATED"/>
    <property type="match status" value="1"/>
</dbReference>
<feature type="transmembrane region" description="Helical" evidence="5">
    <location>
        <begin position="141"/>
        <end position="164"/>
    </location>
</feature>
<sequence>MNERQKHDSFILSGSVFLITSDGKTLNLPVPSSNPCDPLNWGWQKRAFTLVPISIYAISAIIVTQGEIVIMRGLKNEFPEDKRAPFTMEDMITAPTLFMGIGALFWIPLTTALGRRPPFIMASLLLLLACLVAGTSTNFRVLIACISVIGFCTGFSLSAIYLIVIDITFIHQRPRAIAMVWAFIGGVALNLLGSVPFLTDHGNQWRNLFLYWSIPIGISCLLAIICFPETYFKRPTVAYDGLTILQSASEKLIIYEDDLSDPNWSLYNKDLPAPPTRNCFQKFVDQYCFRITRASWKTFIYCFPQMFFCALNPLIFWVLILTATNFAGMMFIGATYGIVLTSDPYNLPSRLLVLVSTSCGFGTFLAWPLGGCLVCLWIKKLAKRNKGVREAEHYLVAYILPVLTGAASTIIYGCAVEFNWHYTMYYLAYGLNGFSFVTLGMTNTLWVTEAFPRWAAPALAVVSGGSYITSFAMSYALNVWIPRHGYLKVGIELTVLQIVTGLIIWPIFAKGKGVRQRINGRWGKWAEGREGALRPL</sequence>
<feature type="transmembrane region" description="Helical" evidence="5">
    <location>
        <begin position="454"/>
        <end position="477"/>
    </location>
</feature>
<evidence type="ECO:0000256" key="3">
    <source>
        <dbReference type="ARBA" id="ARBA00022989"/>
    </source>
</evidence>
<feature type="transmembrane region" description="Helical" evidence="5">
    <location>
        <begin position="489"/>
        <end position="508"/>
    </location>
</feature>
<keyword evidence="2 5" id="KW-0812">Transmembrane</keyword>
<evidence type="ECO:0000256" key="2">
    <source>
        <dbReference type="ARBA" id="ARBA00022692"/>
    </source>
</evidence>
<organism evidence="6 7">
    <name type="scientific">Dendryphion nanum</name>
    <dbReference type="NCBI Taxonomy" id="256645"/>
    <lineage>
        <taxon>Eukaryota</taxon>
        <taxon>Fungi</taxon>
        <taxon>Dikarya</taxon>
        <taxon>Ascomycota</taxon>
        <taxon>Pezizomycotina</taxon>
        <taxon>Dothideomycetes</taxon>
        <taxon>Pleosporomycetidae</taxon>
        <taxon>Pleosporales</taxon>
        <taxon>Torulaceae</taxon>
        <taxon>Dendryphion</taxon>
    </lineage>
</organism>
<keyword evidence="4 5" id="KW-0472">Membrane</keyword>
<feature type="transmembrane region" description="Helical" evidence="5">
    <location>
        <begin position="119"/>
        <end position="135"/>
    </location>
</feature>
<keyword evidence="3 5" id="KW-1133">Transmembrane helix</keyword>
<feature type="transmembrane region" description="Helical" evidence="5">
    <location>
        <begin position="91"/>
        <end position="107"/>
    </location>
</feature>
<feature type="transmembrane region" description="Helical" evidence="5">
    <location>
        <begin position="209"/>
        <end position="227"/>
    </location>
</feature>
<protein>
    <submittedName>
        <fullName evidence="6">Major facilitator superfamily domain-containing protein</fullName>
    </submittedName>
</protein>
<dbReference type="InterPro" id="IPR036259">
    <property type="entry name" value="MFS_trans_sf"/>
</dbReference>
<evidence type="ECO:0000313" key="7">
    <source>
        <dbReference type="Proteomes" id="UP000700596"/>
    </source>
</evidence>
<dbReference type="EMBL" id="JAGMWT010000031">
    <property type="protein sequence ID" value="KAH7109647.1"/>
    <property type="molecule type" value="Genomic_DNA"/>
</dbReference>
<dbReference type="Pfam" id="PF07690">
    <property type="entry name" value="MFS_1"/>
    <property type="match status" value="1"/>
</dbReference>
<evidence type="ECO:0000256" key="4">
    <source>
        <dbReference type="ARBA" id="ARBA00023136"/>
    </source>
</evidence>
<reference evidence="6" key="1">
    <citation type="journal article" date="2021" name="Nat. Commun.">
        <title>Genetic determinants of endophytism in the Arabidopsis root mycobiome.</title>
        <authorList>
            <person name="Mesny F."/>
            <person name="Miyauchi S."/>
            <person name="Thiergart T."/>
            <person name="Pickel B."/>
            <person name="Atanasova L."/>
            <person name="Karlsson M."/>
            <person name="Huettel B."/>
            <person name="Barry K.W."/>
            <person name="Haridas S."/>
            <person name="Chen C."/>
            <person name="Bauer D."/>
            <person name="Andreopoulos W."/>
            <person name="Pangilinan J."/>
            <person name="LaButti K."/>
            <person name="Riley R."/>
            <person name="Lipzen A."/>
            <person name="Clum A."/>
            <person name="Drula E."/>
            <person name="Henrissat B."/>
            <person name="Kohler A."/>
            <person name="Grigoriev I.V."/>
            <person name="Martin F.M."/>
            <person name="Hacquard S."/>
        </authorList>
    </citation>
    <scope>NUCLEOTIDE SEQUENCE</scope>
    <source>
        <strain evidence="6">MPI-CAGE-CH-0243</strain>
    </source>
</reference>
<feature type="transmembrane region" description="Helical" evidence="5">
    <location>
        <begin position="351"/>
        <end position="378"/>
    </location>
</feature>
<dbReference type="PANTHER" id="PTHR23502">
    <property type="entry name" value="MAJOR FACILITATOR SUPERFAMILY"/>
    <property type="match status" value="1"/>
</dbReference>
<accession>A0A9P9CZE9</accession>
<dbReference type="Proteomes" id="UP000700596">
    <property type="component" value="Unassembled WGS sequence"/>
</dbReference>
<name>A0A9P9CZE9_9PLEO</name>
<evidence type="ECO:0000313" key="6">
    <source>
        <dbReference type="EMBL" id="KAH7109647.1"/>
    </source>
</evidence>
<dbReference type="Gene3D" id="1.20.1250.20">
    <property type="entry name" value="MFS general substrate transporter like domains"/>
    <property type="match status" value="1"/>
</dbReference>
<dbReference type="SUPFAM" id="SSF103473">
    <property type="entry name" value="MFS general substrate transporter"/>
    <property type="match status" value="1"/>
</dbReference>
<feature type="transmembrane region" description="Helical" evidence="5">
    <location>
        <begin position="47"/>
        <end position="71"/>
    </location>
</feature>
<gene>
    <name evidence="6" type="ORF">B0J11DRAFT_448834</name>
</gene>
<feature type="transmembrane region" description="Helical" evidence="5">
    <location>
        <begin position="314"/>
        <end position="339"/>
    </location>
</feature>
<evidence type="ECO:0000256" key="5">
    <source>
        <dbReference type="SAM" id="Phobius"/>
    </source>
</evidence>
<dbReference type="InterPro" id="IPR011701">
    <property type="entry name" value="MFS"/>
</dbReference>
<comment type="caution">
    <text evidence="6">The sequence shown here is derived from an EMBL/GenBank/DDBJ whole genome shotgun (WGS) entry which is preliminary data.</text>
</comment>
<dbReference type="GO" id="GO:0005886">
    <property type="term" value="C:plasma membrane"/>
    <property type="evidence" value="ECO:0007669"/>
    <property type="project" value="TreeGrafter"/>
</dbReference>